<protein>
    <submittedName>
        <fullName evidence="1">Uncharacterized protein</fullName>
    </submittedName>
</protein>
<organism evidence="1">
    <name type="scientific">Aphanomyces astaci</name>
    <name type="common">Crayfish plague agent</name>
    <dbReference type="NCBI Taxonomy" id="112090"/>
    <lineage>
        <taxon>Eukaryota</taxon>
        <taxon>Sar</taxon>
        <taxon>Stramenopiles</taxon>
        <taxon>Oomycota</taxon>
        <taxon>Saprolegniomycetes</taxon>
        <taxon>Saprolegniales</taxon>
        <taxon>Verrucalvaceae</taxon>
        <taxon>Aphanomyces</taxon>
    </lineage>
</organism>
<dbReference type="VEuPathDB" id="FungiDB:H257_14478"/>
<evidence type="ECO:0000313" key="1">
    <source>
        <dbReference type="EMBL" id="ETV69864.1"/>
    </source>
</evidence>
<sequence length="149" mass="16279">MPVKIGLILLYHPHIEIKSGLTLGAIVCTPSIARVLLTSWSFHARCLFNDAIAFPQQRHMQHQAQPTPCQEGCAIRYSDNSDVGWSSCVVPSDQVPGVGLMGPPVARSKAAEGVGCVMKYAVQNRLLLLKRQGLNQVQGSRRISVMEMV</sequence>
<dbReference type="GeneID" id="20816474"/>
<dbReference type="EMBL" id="KI913171">
    <property type="protein sequence ID" value="ETV69864.1"/>
    <property type="molecule type" value="Genomic_DNA"/>
</dbReference>
<accession>W4FSP0</accession>
<proteinExistence type="predicted"/>
<dbReference type="RefSeq" id="XP_009840602.1">
    <property type="nucleotide sequence ID" value="XM_009842300.1"/>
</dbReference>
<name>W4FSP0_APHAT</name>
<dbReference type="AlphaFoldDB" id="W4FSP0"/>
<gene>
    <name evidence="1" type="ORF">H257_14478</name>
</gene>
<reference evidence="1" key="1">
    <citation type="submission" date="2013-12" db="EMBL/GenBank/DDBJ databases">
        <title>The Genome Sequence of Aphanomyces astaci APO3.</title>
        <authorList>
            <consortium name="The Broad Institute Genomics Platform"/>
            <person name="Russ C."/>
            <person name="Tyler B."/>
            <person name="van West P."/>
            <person name="Dieguez-Uribeondo J."/>
            <person name="Young S.K."/>
            <person name="Zeng Q."/>
            <person name="Gargeya S."/>
            <person name="Fitzgerald M."/>
            <person name="Abouelleil A."/>
            <person name="Alvarado L."/>
            <person name="Chapman S.B."/>
            <person name="Gainer-Dewar J."/>
            <person name="Goldberg J."/>
            <person name="Griggs A."/>
            <person name="Gujja S."/>
            <person name="Hansen M."/>
            <person name="Howarth C."/>
            <person name="Imamovic A."/>
            <person name="Ireland A."/>
            <person name="Larimer J."/>
            <person name="McCowan C."/>
            <person name="Murphy C."/>
            <person name="Pearson M."/>
            <person name="Poon T.W."/>
            <person name="Priest M."/>
            <person name="Roberts A."/>
            <person name="Saif S."/>
            <person name="Shea T."/>
            <person name="Sykes S."/>
            <person name="Wortman J."/>
            <person name="Nusbaum C."/>
            <person name="Birren B."/>
        </authorList>
    </citation>
    <scope>NUCLEOTIDE SEQUENCE [LARGE SCALE GENOMIC DNA]</scope>
    <source>
        <strain evidence="1">APO3</strain>
    </source>
</reference>